<dbReference type="EMBL" id="MU002086">
    <property type="protein sequence ID" value="KAF2790216.1"/>
    <property type="molecule type" value="Genomic_DNA"/>
</dbReference>
<keyword evidence="2" id="KW-1185">Reference proteome</keyword>
<sequence>MCTLTCSPDPRRTPRPLPRLAWSIPVDIVELGASLEAYSNIEAIINTLRLCHRFRQGPLSTLPQELLEQVIDGIHNSEKQQIRRSWQDQHACFQGRCTMVRHFPPNDPKTETEWLGLQIDSQNDYDSDSMLDPTAYNANEKSDMLEDFLRNCPDLLMEMHADGFDKWLTQTCLCKPAKEGSFVHFNNMLKSYFGLEALILQEGMSDCMRSFLPDSEKLAEAQYYTVCYLVLSNEDDSKNTHLSKSQNLFAELEDDLSFRQVIDPSSWLLSDSQRLQFSKALRTLGLEPHYHLTEIESLVSPTIKDHALKAICACSRRDCHIKNIPKKKKRENLYYYLAEKNRELARQSWPQLMCLAASTIVTPNDLIHWN</sequence>
<reference evidence="1" key="1">
    <citation type="journal article" date="2020" name="Stud. Mycol.">
        <title>101 Dothideomycetes genomes: a test case for predicting lifestyles and emergence of pathogens.</title>
        <authorList>
            <person name="Haridas S."/>
            <person name="Albert R."/>
            <person name="Binder M."/>
            <person name="Bloem J."/>
            <person name="Labutti K."/>
            <person name="Salamov A."/>
            <person name="Andreopoulos B."/>
            <person name="Baker S."/>
            <person name="Barry K."/>
            <person name="Bills G."/>
            <person name="Bluhm B."/>
            <person name="Cannon C."/>
            <person name="Castanera R."/>
            <person name="Culley D."/>
            <person name="Daum C."/>
            <person name="Ezra D."/>
            <person name="Gonzalez J."/>
            <person name="Henrissat B."/>
            <person name="Kuo A."/>
            <person name="Liang C."/>
            <person name="Lipzen A."/>
            <person name="Lutzoni F."/>
            <person name="Magnuson J."/>
            <person name="Mondo S."/>
            <person name="Nolan M."/>
            <person name="Ohm R."/>
            <person name="Pangilinan J."/>
            <person name="Park H.-J."/>
            <person name="Ramirez L."/>
            <person name="Alfaro M."/>
            <person name="Sun H."/>
            <person name="Tritt A."/>
            <person name="Yoshinaga Y."/>
            <person name="Zwiers L.-H."/>
            <person name="Turgeon B."/>
            <person name="Goodwin S."/>
            <person name="Spatafora J."/>
            <person name="Crous P."/>
            <person name="Grigoriev I."/>
        </authorList>
    </citation>
    <scope>NUCLEOTIDE SEQUENCE</scope>
    <source>
        <strain evidence="1">CBS 109.77</strain>
    </source>
</reference>
<proteinExistence type="predicted"/>
<gene>
    <name evidence="1" type="ORF">K505DRAFT_377681</name>
</gene>
<dbReference type="AlphaFoldDB" id="A0A6A6X1I7"/>
<protein>
    <submittedName>
        <fullName evidence="1">Uncharacterized protein</fullName>
    </submittedName>
</protein>
<evidence type="ECO:0000313" key="2">
    <source>
        <dbReference type="Proteomes" id="UP000799757"/>
    </source>
</evidence>
<dbReference type="OrthoDB" id="3795850at2759"/>
<evidence type="ECO:0000313" key="1">
    <source>
        <dbReference type="EMBL" id="KAF2790216.1"/>
    </source>
</evidence>
<organism evidence="1 2">
    <name type="scientific">Melanomma pulvis-pyrius CBS 109.77</name>
    <dbReference type="NCBI Taxonomy" id="1314802"/>
    <lineage>
        <taxon>Eukaryota</taxon>
        <taxon>Fungi</taxon>
        <taxon>Dikarya</taxon>
        <taxon>Ascomycota</taxon>
        <taxon>Pezizomycotina</taxon>
        <taxon>Dothideomycetes</taxon>
        <taxon>Pleosporomycetidae</taxon>
        <taxon>Pleosporales</taxon>
        <taxon>Melanommataceae</taxon>
        <taxon>Melanomma</taxon>
    </lineage>
</organism>
<name>A0A6A6X1I7_9PLEO</name>
<dbReference type="Proteomes" id="UP000799757">
    <property type="component" value="Unassembled WGS sequence"/>
</dbReference>
<accession>A0A6A6X1I7</accession>